<dbReference type="Proteomes" id="UP000225548">
    <property type="component" value="Unassembled WGS sequence"/>
</dbReference>
<dbReference type="InterPro" id="IPR000182">
    <property type="entry name" value="GNAT_dom"/>
</dbReference>
<evidence type="ECO:0000313" key="5">
    <source>
        <dbReference type="Proteomes" id="UP000225548"/>
    </source>
</evidence>
<accession>A0A2A9E7V2</accession>
<sequence>MPFCVDTSGTWWANLSPVSTQAFSIRRTTGDDWREVRDLRLEMLRDTPTGYIETLEQALAHGDAEWRMRGERGSAEHQIVLAAISGSGRWVGTMRGLVLDPEVGPLLVGVYVAPDVRGAEAGVADALLTGIEAWARTEGDRLTLHVHEDNVRARTFYDRRGFTATGHTVPYTLDPTKNEVEMVRTL</sequence>
<keyword evidence="4" id="KW-0687">Ribonucleoprotein</keyword>
<dbReference type="AlphaFoldDB" id="A0A2A9E7V2"/>
<dbReference type="Gene3D" id="3.40.630.30">
    <property type="match status" value="1"/>
</dbReference>
<dbReference type="GO" id="GO:0016747">
    <property type="term" value="F:acyltransferase activity, transferring groups other than amino-acyl groups"/>
    <property type="evidence" value="ECO:0007669"/>
    <property type="project" value="InterPro"/>
</dbReference>
<feature type="domain" description="N-acetyltransferase" evidence="3">
    <location>
        <begin position="23"/>
        <end position="186"/>
    </location>
</feature>
<evidence type="ECO:0000256" key="2">
    <source>
        <dbReference type="ARBA" id="ARBA00023315"/>
    </source>
</evidence>
<reference evidence="4 5" key="1">
    <citation type="submission" date="2017-10" db="EMBL/GenBank/DDBJ databases">
        <title>Sequencing the genomes of 1000 actinobacteria strains.</title>
        <authorList>
            <person name="Klenk H.-P."/>
        </authorList>
    </citation>
    <scope>NUCLEOTIDE SEQUENCE [LARGE SCALE GENOMIC DNA]</scope>
    <source>
        <strain evidence="4 5">DSM 18966</strain>
    </source>
</reference>
<dbReference type="PANTHER" id="PTHR43877:SF2">
    <property type="entry name" value="AMINOALKYLPHOSPHONATE N-ACETYLTRANSFERASE-RELATED"/>
    <property type="match status" value="1"/>
</dbReference>
<evidence type="ECO:0000256" key="1">
    <source>
        <dbReference type="ARBA" id="ARBA00022679"/>
    </source>
</evidence>
<evidence type="ECO:0000313" key="4">
    <source>
        <dbReference type="EMBL" id="PFG34641.1"/>
    </source>
</evidence>
<dbReference type="GO" id="GO:0005840">
    <property type="term" value="C:ribosome"/>
    <property type="evidence" value="ECO:0007669"/>
    <property type="project" value="UniProtKB-KW"/>
</dbReference>
<protein>
    <submittedName>
        <fullName evidence="4">Ribosomal protein S18 acetylase RimI-like enzyme</fullName>
    </submittedName>
</protein>
<dbReference type="SUPFAM" id="SSF55729">
    <property type="entry name" value="Acyl-CoA N-acyltransferases (Nat)"/>
    <property type="match status" value="1"/>
</dbReference>
<dbReference type="Pfam" id="PF00583">
    <property type="entry name" value="Acetyltransf_1"/>
    <property type="match status" value="1"/>
</dbReference>
<dbReference type="InterPro" id="IPR016181">
    <property type="entry name" value="Acyl_CoA_acyltransferase"/>
</dbReference>
<dbReference type="CDD" id="cd04301">
    <property type="entry name" value="NAT_SF"/>
    <property type="match status" value="1"/>
</dbReference>
<dbReference type="InterPro" id="IPR050832">
    <property type="entry name" value="Bact_Acetyltransf"/>
</dbReference>
<gene>
    <name evidence="4" type="ORF">ATL42_2558</name>
</gene>
<proteinExistence type="predicted"/>
<evidence type="ECO:0000259" key="3">
    <source>
        <dbReference type="PROSITE" id="PS51186"/>
    </source>
</evidence>
<dbReference type="PANTHER" id="PTHR43877">
    <property type="entry name" value="AMINOALKYLPHOSPHONATE N-ACETYLTRANSFERASE-RELATED-RELATED"/>
    <property type="match status" value="1"/>
</dbReference>
<keyword evidence="4" id="KW-0689">Ribosomal protein</keyword>
<name>A0A2A9E7V2_9MICO</name>
<dbReference type="EMBL" id="PDJG01000001">
    <property type="protein sequence ID" value="PFG34641.1"/>
    <property type="molecule type" value="Genomic_DNA"/>
</dbReference>
<dbReference type="PROSITE" id="PS51186">
    <property type="entry name" value="GNAT"/>
    <property type="match status" value="1"/>
</dbReference>
<comment type="caution">
    <text evidence="4">The sequence shown here is derived from an EMBL/GenBank/DDBJ whole genome shotgun (WGS) entry which is preliminary data.</text>
</comment>
<organism evidence="4 5">
    <name type="scientific">Sanguibacter antarcticus</name>
    <dbReference type="NCBI Taxonomy" id="372484"/>
    <lineage>
        <taxon>Bacteria</taxon>
        <taxon>Bacillati</taxon>
        <taxon>Actinomycetota</taxon>
        <taxon>Actinomycetes</taxon>
        <taxon>Micrococcales</taxon>
        <taxon>Sanguibacteraceae</taxon>
        <taxon>Sanguibacter</taxon>
    </lineage>
</organism>
<keyword evidence="5" id="KW-1185">Reference proteome</keyword>
<keyword evidence="1" id="KW-0808">Transferase</keyword>
<keyword evidence="2" id="KW-0012">Acyltransferase</keyword>